<feature type="domain" description="GAG-pre-integrase" evidence="2">
    <location>
        <begin position="262"/>
        <end position="335"/>
    </location>
</feature>
<dbReference type="EMBL" id="BQNB010020328">
    <property type="protein sequence ID" value="GJT94784.1"/>
    <property type="molecule type" value="Genomic_DNA"/>
</dbReference>
<dbReference type="Pfam" id="PF22936">
    <property type="entry name" value="Pol_BBD"/>
    <property type="match status" value="1"/>
</dbReference>
<organism evidence="4 5">
    <name type="scientific">Tanacetum coccineum</name>
    <dbReference type="NCBI Taxonomy" id="301880"/>
    <lineage>
        <taxon>Eukaryota</taxon>
        <taxon>Viridiplantae</taxon>
        <taxon>Streptophyta</taxon>
        <taxon>Embryophyta</taxon>
        <taxon>Tracheophyta</taxon>
        <taxon>Spermatophyta</taxon>
        <taxon>Magnoliopsida</taxon>
        <taxon>eudicotyledons</taxon>
        <taxon>Gunneridae</taxon>
        <taxon>Pentapetalae</taxon>
        <taxon>asterids</taxon>
        <taxon>campanulids</taxon>
        <taxon>Asterales</taxon>
        <taxon>Asteraceae</taxon>
        <taxon>Asteroideae</taxon>
        <taxon>Anthemideae</taxon>
        <taxon>Anthemidinae</taxon>
        <taxon>Tanacetum</taxon>
    </lineage>
</organism>
<feature type="domain" description="Retrotransposon gag" evidence="1">
    <location>
        <begin position="667"/>
        <end position="758"/>
    </location>
</feature>
<accession>A0ABQ5I521</accession>
<dbReference type="PANTHER" id="PTHR33223:SF11">
    <property type="entry name" value="ELEMENT PROTEIN, PUTATIVE-RELATED"/>
    <property type="match status" value="1"/>
</dbReference>
<dbReference type="Proteomes" id="UP001151760">
    <property type="component" value="Unassembled WGS sequence"/>
</dbReference>
<protein>
    <submittedName>
        <fullName evidence="4">Ribonuclease H-like domain-containing protein</fullName>
    </submittedName>
</protein>
<dbReference type="Pfam" id="PF03732">
    <property type="entry name" value="Retrotrans_gag"/>
    <property type="match status" value="1"/>
</dbReference>
<sequence>MRRITGQREVRPVWINAQRVNHQNKLTHPHPKRNFVPTAVLTKSGNIPVNTAKQISPRASVSNSTARYVNIDASRSTVNEKVNTAKVNNVTTAGTKAVVSVVQGHEANVVKSLACWIWRPIGNVIYHISKDSGSYMLKRFDYGNPQYSLQDQGIFNSGCSRHMTGNKFYLLDYQDIDGGFVAFGGSSKRGKIIGKGKIRTDKLDFEDVYFVKELKFNLFSVSQMCDKKNSVLFTETKCLVLSPDFKLLDESQVLLKIPRQNNMYNFDIKNVVPLGGLTCLFAKATIDESNLWHRRLGHINFKTMNKLVRGNLVRGLPSKLFENDHSCVACQKGKQHKVSWSGPEWLFDIDSLTKSMNYEPVTAENQTNGDVGIETNVNAGQAGQEKAYDHEYILLPLRLSNSPLSSSTQSTDDKDADEVPDKGYDDVIKKVAVRSGMDSKVAELNFSSVTDFAVIENIDAYHDEEMGDVMVGKTFCREICIKARRFDGMITIYYGNDIVTYQMSRSHLRFKHLTNAQCNKMRPLLKCMTRSSTKELFMPFKELEREFRSSRKLFKTLSLDESRSPEFNLFFDLEEYSKEEVARTMAETMEQYMSKTRADYGLGIARPKIDDKDSFELKGQFLKELRDNTFSGWVHEDMNEHIEKVLEIVDLFHIPNITQDHVMLRDFHISLTGAVIRWLRNKPSGLITTWEDLKTKFLSKYCSPARTAKKMEEINNFQQEPDETLYQAWERFKELLMKCPQQYLTEMQEVILFYNGLDVQTRQILDLNGAIPSKTVSDAKVAT</sequence>
<feature type="domain" description="Retrovirus-related Pol polyprotein from transposon TNT 1-94-like beta-barrel" evidence="3">
    <location>
        <begin position="155"/>
        <end position="227"/>
    </location>
</feature>
<dbReference type="InterPro" id="IPR005162">
    <property type="entry name" value="Retrotrans_gag_dom"/>
</dbReference>
<reference evidence="4" key="2">
    <citation type="submission" date="2022-01" db="EMBL/GenBank/DDBJ databases">
        <authorList>
            <person name="Yamashiro T."/>
            <person name="Shiraishi A."/>
            <person name="Satake H."/>
            <person name="Nakayama K."/>
        </authorList>
    </citation>
    <scope>NUCLEOTIDE SEQUENCE</scope>
</reference>
<evidence type="ECO:0000313" key="4">
    <source>
        <dbReference type="EMBL" id="GJT94784.1"/>
    </source>
</evidence>
<comment type="caution">
    <text evidence="4">The sequence shown here is derived from an EMBL/GenBank/DDBJ whole genome shotgun (WGS) entry which is preliminary data.</text>
</comment>
<evidence type="ECO:0000259" key="1">
    <source>
        <dbReference type="Pfam" id="PF03732"/>
    </source>
</evidence>
<evidence type="ECO:0000259" key="2">
    <source>
        <dbReference type="Pfam" id="PF13976"/>
    </source>
</evidence>
<dbReference type="InterPro" id="IPR054722">
    <property type="entry name" value="PolX-like_BBD"/>
</dbReference>
<evidence type="ECO:0000259" key="3">
    <source>
        <dbReference type="Pfam" id="PF22936"/>
    </source>
</evidence>
<name>A0ABQ5I521_9ASTR</name>
<dbReference type="InterPro" id="IPR025724">
    <property type="entry name" value="GAG-pre-integrase_dom"/>
</dbReference>
<dbReference type="Pfam" id="PF13976">
    <property type="entry name" value="gag_pre-integrs"/>
    <property type="match status" value="1"/>
</dbReference>
<proteinExistence type="predicted"/>
<evidence type="ECO:0000313" key="5">
    <source>
        <dbReference type="Proteomes" id="UP001151760"/>
    </source>
</evidence>
<gene>
    <name evidence="4" type="ORF">Tco_1090302</name>
</gene>
<reference evidence="4" key="1">
    <citation type="journal article" date="2022" name="Int. J. Mol. Sci.">
        <title>Draft Genome of Tanacetum Coccineum: Genomic Comparison of Closely Related Tanacetum-Family Plants.</title>
        <authorList>
            <person name="Yamashiro T."/>
            <person name="Shiraishi A."/>
            <person name="Nakayama K."/>
            <person name="Satake H."/>
        </authorList>
    </citation>
    <scope>NUCLEOTIDE SEQUENCE</scope>
</reference>
<dbReference type="PANTHER" id="PTHR33223">
    <property type="entry name" value="CCHC-TYPE DOMAIN-CONTAINING PROTEIN"/>
    <property type="match status" value="1"/>
</dbReference>
<keyword evidence="5" id="KW-1185">Reference proteome</keyword>